<name>A0A235FCR1_9BACL</name>
<evidence type="ECO:0000313" key="2">
    <source>
        <dbReference type="Proteomes" id="UP000215059"/>
    </source>
</evidence>
<dbReference type="EMBL" id="NOII01000001">
    <property type="protein sequence ID" value="OYD59170.1"/>
    <property type="molecule type" value="Genomic_DNA"/>
</dbReference>
<dbReference type="Proteomes" id="UP000215059">
    <property type="component" value="Unassembled WGS sequence"/>
</dbReference>
<keyword evidence="2" id="KW-1185">Reference proteome</keyword>
<sequence>MSPFQQCSHKFSPQYVSLFLIHYFNMNEYEFFKKFFNFLKLFITSARLILCTLTPEGKPLPSAEAFLLPYNRNFFYEKTQLYNVYQKNHTFNAVQRQADIV</sequence>
<comment type="caution">
    <text evidence="1">The sequence shown here is derived from an EMBL/GenBank/DDBJ whole genome shotgun (WGS) entry which is preliminary data.</text>
</comment>
<evidence type="ECO:0000313" key="1">
    <source>
        <dbReference type="EMBL" id="OYD59170.1"/>
    </source>
</evidence>
<dbReference type="AlphaFoldDB" id="A0A235FCR1"/>
<proteinExistence type="predicted"/>
<accession>A0A235FCR1</accession>
<gene>
    <name evidence="1" type="ORF">CGZ90_04540</name>
</gene>
<reference evidence="1 2" key="1">
    <citation type="submission" date="2017-07" db="EMBL/GenBank/DDBJ databases">
        <title>Fictibacillus sp. nov. GDSW-R2A3 Genome sequencing and assembly.</title>
        <authorList>
            <person name="Mayilraj S."/>
        </authorList>
    </citation>
    <scope>NUCLEOTIDE SEQUENCE [LARGE SCALE GENOMIC DNA]</scope>
    <source>
        <strain evidence="1 2">GDSW-R2A3</strain>
    </source>
</reference>
<organism evidence="1 2">
    <name type="scientific">Fictibacillus aquaticus</name>
    <dbReference type="NCBI Taxonomy" id="2021314"/>
    <lineage>
        <taxon>Bacteria</taxon>
        <taxon>Bacillati</taxon>
        <taxon>Bacillota</taxon>
        <taxon>Bacilli</taxon>
        <taxon>Bacillales</taxon>
        <taxon>Fictibacillaceae</taxon>
        <taxon>Fictibacillus</taxon>
    </lineage>
</organism>
<protein>
    <submittedName>
        <fullName evidence="1">Uncharacterized protein</fullName>
    </submittedName>
</protein>